<dbReference type="InterPro" id="IPR037053">
    <property type="entry name" value="Phage_tail_collar_dom_sf"/>
</dbReference>
<feature type="domain" description="Phage tail collar" evidence="1">
    <location>
        <begin position="7"/>
        <end position="59"/>
    </location>
</feature>
<protein>
    <submittedName>
        <fullName evidence="2">Tail fiber protein</fullName>
    </submittedName>
</protein>
<dbReference type="InterPro" id="IPR011083">
    <property type="entry name" value="Phage_tail_collar_dom"/>
</dbReference>
<sequence length="196" mass="20125">MSDAFIGEIRIFANRYIPAGWLPCDGTIYPASAYQALYAVIGNAYGGDAAQQNFATPNLINPQPAMNGLAVCGTGTASGTSVAWTLGQVAGEAAVGLTHSQMPAHTHQMVRAGAGWTAAMKLNSPDNGTQVGGLYVNPTETAQCLTTHAPNTALAGQTIGAAGGTTAGAAAPHENRQPFLTFQFAICWDGIYPVPS</sequence>
<evidence type="ECO:0000313" key="2">
    <source>
        <dbReference type="EMBL" id="NVN10174.1"/>
    </source>
</evidence>
<dbReference type="Proteomes" id="UP000534870">
    <property type="component" value="Unassembled WGS sequence"/>
</dbReference>
<organism evidence="2 3">
    <name type="scientific">Nguyenibacter vanlangensis</name>
    <dbReference type="NCBI Taxonomy" id="1216886"/>
    <lineage>
        <taxon>Bacteria</taxon>
        <taxon>Pseudomonadati</taxon>
        <taxon>Pseudomonadota</taxon>
        <taxon>Alphaproteobacteria</taxon>
        <taxon>Acetobacterales</taxon>
        <taxon>Acetobacteraceae</taxon>
        <taxon>Nguyenibacter</taxon>
    </lineage>
</organism>
<dbReference type="Pfam" id="PF07484">
    <property type="entry name" value="Collar"/>
    <property type="match status" value="1"/>
</dbReference>
<accession>A0A7Y7ITP8</accession>
<dbReference type="SUPFAM" id="SSF88874">
    <property type="entry name" value="Receptor-binding domain of short tail fibre protein gp12"/>
    <property type="match status" value="1"/>
</dbReference>
<evidence type="ECO:0000259" key="1">
    <source>
        <dbReference type="Pfam" id="PF07484"/>
    </source>
</evidence>
<proteinExistence type="predicted"/>
<dbReference type="AlphaFoldDB" id="A0A7Y7ITP8"/>
<dbReference type="RefSeq" id="WP_176638958.1">
    <property type="nucleotide sequence ID" value="NZ_JABXXP010000021.1"/>
</dbReference>
<name>A0A7Y7ITP8_9PROT</name>
<gene>
    <name evidence="2" type="ORF">HUK84_03255</name>
</gene>
<dbReference type="Gene3D" id="3.90.1340.10">
    <property type="entry name" value="Phage tail collar domain"/>
    <property type="match status" value="1"/>
</dbReference>
<comment type="caution">
    <text evidence="2">The sequence shown here is derived from an EMBL/GenBank/DDBJ whole genome shotgun (WGS) entry which is preliminary data.</text>
</comment>
<evidence type="ECO:0000313" key="3">
    <source>
        <dbReference type="Proteomes" id="UP000534870"/>
    </source>
</evidence>
<dbReference type="EMBL" id="JABXXP010000021">
    <property type="protein sequence ID" value="NVN10174.1"/>
    <property type="molecule type" value="Genomic_DNA"/>
</dbReference>
<reference evidence="2 3" key="1">
    <citation type="submission" date="2020-06" db="EMBL/GenBank/DDBJ databases">
        <title>Description of novel acetic acid bacteria.</title>
        <authorList>
            <person name="Sombolestani A."/>
        </authorList>
    </citation>
    <scope>NUCLEOTIDE SEQUENCE [LARGE SCALE GENOMIC DNA]</scope>
    <source>
        <strain evidence="2 3">LMG 31431</strain>
    </source>
</reference>